<comment type="similarity">
    <text evidence="1">Belongs to the peptidase S1 family.</text>
</comment>
<dbReference type="InterPro" id="IPR009003">
    <property type="entry name" value="Peptidase_S1_PA"/>
</dbReference>
<dbReference type="InterPro" id="IPR050966">
    <property type="entry name" value="Glutamyl_endopeptidase"/>
</dbReference>
<dbReference type="Proteomes" id="UP000663832">
    <property type="component" value="Unassembled WGS sequence"/>
</dbReference>
<dbReference type="Gene3D" id="2.40.10.10">
    <property type="entry name" value="Trypsin-like serine proteases"/>
    <property type="match status" value="2"/>
</dbReference>
<dbReference type="SUPFAM" id="SSF50494">
    <property type="entry name" value="Trypsin-like serine proteases"/>
    <property type="match status" value="1"/>
</dbReference>
<name>A0A814KR61_9BILA</name>
<dbReference type="InterPro" id="IPR043504">
    <property type="entry name" value="Peptidase_S1_PA_chymotrypsin"/>
</dbReference>
<gene>
    <name evidence="4" type="ORF">BJG266_LOCUS18831</name>
    <name evidence="5" type="ORF">QVE165_LOCUS34052</name>
</gene>
<evidence type="ECO:0000256" key="3">
    <source>
        <dbReference type="SAM" id="SignalP"/>
    </source>
</evidence>
<comment type="caution">
    <text evidence="4">The sequence shown here is derived from an EMBL/GenBank/DDBJ whole genome shotgun (WGS) entry which is preliminary data.</text>
</comment>
<dbReference type="OrthoDB" id="10037376at2759"/>
<evidence type="ECO:0000313" key="7">
    <source>
        <dbReference type="Proteomes" id="UP000663877"/>
    </source>
</evidence>
<keyword evidence="2 3" id="KW-0732">Signal</keyword>
<dbReference type="GO" id="GO:0004252">
    <property type="term" value="F:serine-type endopeptidase activity"/>
    <property type="evidence" value="ECO:0007669"/>
    <property type="project" value="InterPro"/>
</dbReference>
<accession>A0A814KR61</accession>
<feature type="chain" id="PRO_5036410413" description="Serine protease" evidence="3">
    <location>
        <begin position="18"/>
        <end position="322"/>
    </location>
</feature>
<dbReference type="Proteomes" id="UP000663877">
    <property type="component" value="Unassembled WGS sequence"/>
</dbReference>
<dbReference type="GO" id="GO:0006508">
    <property type="term" value="P:proteolysis"/>
    <property type="evidence" value="ECO:0007669"/>
    <property type="project" value="InterPro"/>
</dbReference>
<sequence length="322" mass="34958">MNFLITYLFLSIGVLMAQDEFNTNVSINSAVVIRSRSMSVDFWTPERMKAAKEPVVILPPNGKNTSRSFSISNNGPQATILGRTPAATSPLGRALNVRGRYVATTGRVFWSCSVNIMSYCSASVVASTSGDVIVTAGHCVYDTSTLQWLTNCNWIFVPAYYNGTAPYGKWPAREVAALTSWTQSSPNYNNDVGFVALSLLNGRHITELTGSQSVGFNYPRNQPTYSFGYPLNLDQGEILQVCTGIPGVSKYTTNGYAGQGLSNCYMTGGCSGGPWLQQFDESTGIGVTYSVNSFTYSLAPNTINGPVFDSNIQSLWNYITAR</sequence>
<dbReference type="InterPro" id="IPR018114">
    <property type="entry name" value="TRYPSIN_HIS"/>
</dbReference>
<protein>
    <recommendedName>
        <fullName evidence="8">Serine protease</fullName>
    </recommendedName>
</protein>
<proteinExistence type="inferred from homology"/>
<dbReference type="AlphaFoldDB" id="A0A814KR61"/>
<evidence type="ECO:0000256" key="1">
    <source>
        <dbReference type="ARBA" id="ARBA00007664"/>
    </source>
</evidence>
<dbReference type="EMBL" id="CAJNOI010000098">
    <property type="protein sequence ID" value="CAF1054965.1"/>
    <property type="molecule type" value="Genomic_DNA"/>
</dbReference>
<feature type="signal peptide" evidence="3">
    <location>
        <begin position="1"/>
        <end position="17"/>
    </location>
</feature>
<dbReference type="PROSITE" id="PS00134">
    <property type="entry name" value="TRYPSIN_HIS"/>
    <property type="match status" value="1"/>
</dbReference>
<evidence type="ECO:0000313" key="5">
    <source>
        <dbReference type="EMBL" id="CAF1352104.1"/>
    </source>
</evidence>
<organism evidence="4 7">
    <name type="scientific">Adineta steineri</name>
    <dbReference type="NCBI Taxonomy" id="433720"/>
    <lineage>
        <taxon>Eukaryota</taxon>
        <taxon>Metazoa</taxon>
        <taxon>Spiralia</taxon>
        <taxon>Gnathifera</taxon>
        <taxon>Rotifera</taxon>
        <taxon>Eurotatoria</taxon>
        <taxon>Bdelloidea</taxon>
        <taxon>Adinetida</taxon>
        <taxon>Adinetidae</taxon>
        <taxon>Adineta</taxon>
    </lineage>
</organism>
<evidence type="ECO:0008006" key="8">
    <source>
        <dbReference type="Google" id="ProtNLM"/>
    </source>
</evidence>
<dbReference type="EMBL" id="CAJNOM010000317">
    <property type="protein sequence ID" value="CAF1352104.1"/>
    <property type="molecule type" value="Genomic_DNA"/>
</dbReference>
<evidence type="ECO:0000313" key="6">
    <source>
        <dbReference type="Proteomes" id="UP000663832"/>
    </source>
</evidence>
<dbReference type="PANTHER" id="PTHR15462">
    <property type="entry name" value="SERINE PROTEASE"/>
    <property type="match status" value="1"/>
</dbReference>
<dbReference type="PANTHER" id="PTHR15462:SF19">
    <property type="entry name" value="PEPTIDASE S1 DOMAIN-CONTAINING PROTEIN"/>
    <property type="match status" value="1"/>
</dbReference>
<reference evidence="4" key="1">
    <citation type="submission" date="2021-02" db="EMBL/GenBank/DDBJ databases">
        <authorList>
            <person name="Nowell W R."/>
        </authorList>
    </citation>
    <scope>NUCLEOTIDE SEQUENCE</scope>
</reference>
<keyword evidence="6" id="KW-1185">Reference proteome</keyword>
<evidence type="ECO:0000313" key="4">
    <source>
        <dbReference type="EMBL" id="CAF1054965.1"/>
    </source>
</evidence>
<evidence type="ECO:0000256" key="2">
    <source>
        <dbReference type="ARBA" id="ARBA00022729"/>
    </source>
</evidence>